<protein>
    <submittedName>
        <fullName evidence="2">Uncharacterized protein</fullName>
    </submittedName>
</protein>
<proteinExistence type="predicted"/>
<name>A0A8K0JIF8_9TREE</name>
<feature type="transmembrane region" description="Helical" evidence="1">
    <location>
        <begin position="47"/>
        <end position="66"/>
    </location>
</feature>
<dbReference type="AlphaFoldDB" id="A0A8K0JIF8"/>
<accession>A0A8K0JIF8</accession>
<keyword evidence="1" id="KW-0472">Membrane</keyword>
<organism evidence="2 3">
    <name type="scientific">Filobasidium floriforme</name>
    <dbReference type="NCBI Taxonomy" id="5210"/>
    <lineage>
        <taxon>Eukaryota</taxon>
        <taxon>Fungi</taxon>
        <taxon>Dikarya</taxon>
        <taxon>Basidiomycota</taxon>
        <taxon>Agaricomycotina</taxon>
        <taxon>Tremellomycetes</taxon>
        <taxon>Filobasidiales</taxon>
        <taxon>Filobasidiaceae</taxon>
        <taxon>Filobasidium</taxon>
    </lineage>
</organism>
<sequence>MTSFGSGLIFGCPFFSWIRWHFSFNCATIDFSCAALASAFSNYLFRFLVSLACLIFSFSSLATFPFNFFSETVKALICLSLSFASAWMI</sequence>
<reference evidence="2" key="1">
    <citation type="submission" date="2020-04" db="EMBL/GenBank/DDBJ databases">
        <title>Analysis of mating type loci in Filobasidium floriforme.</title>
        <authorList>
            <person name="Nowrousian M."/>
        </authorList>
    </citation>
    <scope>NUCLEOTIDE SEQUENCE</scope>
    <source>
        <strain evidence="2">CBS 6242</strain>
    </source>
</reference>
<keyword evidence="1" id="KW-1133">Transmembrane helix</keyword>
<gene>
    <name evidence="2" type="ORF">FFLO_04930</name>
</gene>
<comment type="caution">
    <text evidence="2">The sequence shown here is derived from an EMBL/GenBank/DDBJ whole genome shotgun (WGS) entry which is preliminary data.</text>
</comment>
<keyword evidence="3" id="KW-1185">Reference proteome</keyword>
<dbReference type="EMBL" id="JABELV010000114">
    <property type="protein sequence ID" value="KAG7530567.1"/>
    <property type="molecule type" value="Genomic_DNA"/>
</dbReference>
<dbReference type="Proteomes" id="UP000812966">
    <property type="component" value="Unassembled WGS sequence"/>
</dbReference>
<keyword evidence="1" id="KW-0812">Transmembrane</keyword>
<evidence type="ECO:0000313" key="3">
    <source>
        <dbReference type="Proteomes" id="UP000812966"/>
    </source>
</evidence>
<feature type="transmembrane region" description="Helical" evidence="1">
    <location>
        <begin position="20"/>
        <end position="40"/>
    </location>
</feature>
<evidence type="ECO:0000256" key="1">
    <source>
        <dbReference type="SAM" id="Phobius"/>
    </source>
</evidence>
<evidence type="ECO:0000313" key="2">
    <source>
        <dbReference type="EMBL" id="KAG7530567.1"/>
    </source>
</evidence>